<dbReference type="GO" id="GO:0052621">
    <property type="term" value="F:diguanylate cyclase activity"/>
    <property type="evidence" value="ECO:0007669"/>
    <property type="project" value="UniProtKB-EC"/>
</dbReference>
<dbReference type="EC" id="2.7.7.65" evidence="1"/>
<dbReference type="InterPro" id="IPR029787">
    <property type="entry name" value="Nucleotide_cyclase"/>
</dbReference>
<evidence type="ECO:0000256" key="3">
    <source>
        <dbReference type="SAM" id="Phobius"/>
    </source>
</evidence>
<dbReference type="PROSITE" id="PS50887">
    <property type="entry name" value="GGDEF"/>
    <property type="match status" value="1"/>
</dbReference>
<dbReference type="EMBL" id="CP034348">
    <property type="protein sequence ID" value="QGX99426.1"/>
    <property type="molecule type" value="Genomic_DNA"/>
</dbReference>
<feature type="transmembrane region" description="Helical" evidence="3">
    <location>
        <begin position="39"/>
        <end position="61"/>
    </location>
</feature>
<evidence type="ECO:0000313" key="5">
    <source>
        <dbReference type="EMBL" id="QGX99426.1"/>
    </source>
</evidence>
<organism evidence="5 6">
    <name type="scientific">Roseovarius faecimaris</name>
    <dbReference type="NCBI Taxonomy" id="2494550"/>
    <lineage>
        <taxon>Bacteria</taxon>
        <taxon>Pseudomonadati</taxon>
        <taxon>Pseudomonadota</taxon>
        <taxon>Alphaproteobacteria</taxon>
        <taxon>Rhodobacterales</taxon>
        <taxon>Roseobacteraceae</taxon>
        <taxon>Roseovarius</taxon>
    </lineage>
</organism>
<dbReference type="PANTHER" id="PTHR45138:SF9">
    <property type="entry name" value="DIGUANYLATE CYCLASE DGCM-RELATED"/>
    <property type="match status" value="1"/>
</dbReference>
<dbReference type="NCBIfam" id="TIGR00254">
    <property type="entry name" value="GGDEF"/>
    <property type="match status" value="1"/>
</dbReference>
<evidence type="ECO:0000259" key="4">
    <source>
        <dbReference type="PROSITE" id="PS50887"/>
    </source>
</evidence>
<dbReference type="InterPro" id="IPR043128">
    <property type="entry name" value="Rev_trsase/Diguanyl_cyclase"/>
</dbReference>
<dbReference type="RefSeq" id="WP_157708108.1">
    <property type="nucleotide sequence ID" value="NZ_CP034348.1"/>
</dbReference>
<keyword evidence="6" id="KW-1185">Reference proteome</keyword>
<dbReference type="CDD" id="cd01949">
    <property type="entry name" value="GGDEF"/>
    <property type="match status" value="1"/>
</dbReference>
<feature type="domain" description="GGDEF" evidence="4">
    <location>
        <begin position="103"/>
        <end position="235"/>
    </location>
</feature>
<sequence>MQLRLRTQRDVRVFALVITLIALVGNFILTYLFMPHSLADLTLLPGTIITMILAAPISFFVGTKMLDVHHLTEQLEHAADHDPLTGVHTRLSFYKEIADCVDMKLAIIVADIDHFKLVNDRYGHQAGDAALKSFAATLIRHCRDNDIIARFGGEEFVILLKHANQSDTVKAAERLSQKVRETPLHLKGRYIQLTASFGVAEVDSVAHVDRAIHHADMAVYRAKSTGRDRVCAYDPRLDIEPASRHAETRMAAMPAP</sequence>
<name>A0A6I6IVI3_9RHOB</name>
<dbReference type="Gene3D" id="3.30.70.270">
    <property type="match status" value="1"/>
</dbReference>
<protein>
    <recommendedName>
        <fullName evidence="1">diguanylate cyclase</fullName>
        <ecNumber evidence="1">2.7.7.65</ecNumber>
    </recommendedName>
</protein>
<keyword evidence="3" id="KW-0812">Transmembrane</keyword>
<dbReference type="Pfam" id="PF00990">
    <property type="entry name" value="GGDEF"/>
    <property type="match status" value="1"/>
</dbReference>
<dbReference type="Proteomes" id="UP000428330">
    <property type="component" value="Chromosome"/>
</dbReference>
<dbReference type="InterPro" id="IPR000160">
    <property type="entry name" value="GGDEF_dom"/>
</dbReference>
<dbReference type="SMART" id="SM00267">
    <property type="entry name" value="GGDEF"/>
    <property type="match status" value="1"/>
</dbReference>
<dbReference type="KEGG" id="rom:EI983_14595"/>
<comment type="catalytic activity">
    <reaction evidence="2">
        <text>2 GTP = 3',3'-c-di-GMP + 2 diphosphate</text>
        <dbReference type="Rhea" id="RHEA:24898"/>
        <dbReference type="ChEBI" id="CHEBI:33019"/>
        <dbReference type="ChEBI" id="CHEBI:37565"/>
        <dbReference type="ChEBI" id="CHEBI:58805"/>
        <dbReference type="EC" id="2.7.7.65"/>
    </reaction>
</comment>
<evidence type="ECO:0000313" key="6">
    <source>
        <dbReference type="Proteomes" id="UP000428330"/>
    </source>
</evidence>
<dbReference type="OrthoDB" id="9812260at2"/>
<dbReference type="InterPro" id="IPR050469">
    <property type="entry name" value="Diguanylate_Cyclase"/>
</dbReference>
<dbReference type="AlphaFoldDB" id="A0A6I6IVI3"/>
<keyword evidence="3" id="KW-0472">Membrane</keyword>
<dbReference type="FunFam" id="3.30.70.270:FF:000001">
    <property type="entry name" value="Diguanylate cyclase domain protein"/>
    <property type="match status" value="1"/>
</dbReference>
<evidence type="ECO:0000256" key="1">
    <source>
        <dbReference type="ARBA" id="ARBA00012528"/>
    </source>
</evidence>
<evidence type="ECO:0000256" key="2">
    <source>
        <dbReference type="ARBA" id="ARBA00034247"/>
    </source>
</evidence>
<dbReference type="PANTHER" id="PTHR45138">
    <property type="entry name" value="REGULATORY COMPONENTS OF SENSORY TRANSDUCTION SYSTEM"/>
    <property type="match status" value="1"/>
</dbReference>
<keyword evidence="3" id="KW-1133">Transmembrane helix</keyword>
<proteinExistence type="predicted"/>
<reference evidence="6" key="1">
    <citation type="submission" date="2018-12" db="EMBL/GenBank/DDBJ databases">
        <title>Complete genome sequence of Roseovarius sp. MME-070.</title>
        <authorList>
            <person name="Nam Y.-D."/>
            <person name="Kang J."/>
            <person name="Chung W.-H."/>
            <person name="Park Y.S."/>
        </authorList>
    </citation>
    <scope>NUCLEOTIDE SEQUENCE [LARGE SCALE GENOMIC DNA]</scope>
    <source>
        <strain evidence="6">MME-070</strain>
    </source>
</reference>
<feature type="transmembrane region" description="Helical" evidence="3">
    <location>
        <begin position="12"/>
        <end position="33"/>
    </location>
</feature>
<gene>
    <name evidence="5" type="ORF">EI983_14595</name>
</gene>
<dbReference type="SUPFAM" id="SSF55073">
    <property type="entry name" value="Nucleotide cyclase"/>
    <property type="match status" value="1"/>
</dbReference>
<accession>A0A6I6IVI3</accession>